<keyword evidence="3" id="KW-0804">Transcription</keyword>
<dbReference type="Proteomes" id="UP000524462">
    <property type="component" value="Unassembled WGS sequence"/>
</dbReference>
<dbReference type="SUPFAM" id="SSF47413">
    <property type="entry name" value="lambda repressor-like DNA-binding domains"/>
    <property type="match status" value="1"/>
</dbReference>
<dbReference type="InterPro" id="IPR015927">
    <property type="entry name" value="Peptidase_S24_S26A/B/C"/>
</dbReference>
<dbReference type="PANTHER" id="PTHR40661:SF1">
    <property type="entry name" value="HTH CRO_C1-TYPE DOMAIN-CONTAINING PROTEIN"/>
    <property type="match status" value="1"/>
</dbReference>
<sequence>MFSPDALKKRRTELKISQADIARQLDITRQSYFTWESGKTKPNSQNIEKLADILGVSTSYFESEYKIVETYLRLNAINREKVDDYAEELLTVQEESKVVQLYSIKVIDDIELSAGLGESIYDEADTVEVFSDTDYQYDLATWIKGDSMEPVYVNGEVALIREGGFDYDGAVYAVVWNERAYIKKIYLEKDGYRLVSLNPDYSDMFASAEDNPRIVGKIIGHFMPVVGG</sequence>
<dbReference type="CDD" id="cd00093">
    <property type="entry name" value="HTH_XRE"/>
    <property type="match status" value="1"/>
</dbReference>
<protein>
    <submittedName>
        <fullName evidence="5">Helix-turn-helix transcriptional regulator</fullName>
    </submittedName>
</protein>
<evidence type="ECO:0000313" key="5">
    <source>
        <dbReference type="EMBL" id="MBA2796302.1"/>
    </source>
</evidence>
<dbReference type="InterPro" id="IPR001387">
    <property type="entry name" value="Cro/C1-type_HTH"/>
</dbReference>
<gene>
    <name evidence="5" type="ORF">H1B29_07405</name>
</gene>
<organism evidence="5 6">
    <name type="scientific">Streptococcus porcinus</name>
    <dbReference type="NCBI Taxonomy" id="1340"/>
    <lineage>
        <taxon>Bacteria</taxon>
        <taxon>Bacillati</taxon>
        <taxon>Bacillota</taxon>
        <taxon>Bacilli</taxon>
        <taxon>Lactobacillales</taxon>
        <taxon>Streptococcaceae</taxon>
        <taxon>Streptococcus</taxon>
    </lineage>
</organism>
<dbReference type="SUPFAM" id="SSF51306">
    <property type="entry name" value="LexA/Signal peptidase"/>
    <property type="match status" value="1"/>
</dbReference>
<dbReference type="InterPro" id="IPR036286">
    <property type="entry name" value="LexA/Signal_pep-like_sf"/>
</dbReference>
<evidence type="ECO:0000256" key="2">
    <source>
        <dbReference type="ARBA" id="ARBA00023125"/>
    </source>
</evidence>
<evidence type="ECO:0000256" key="3">
    <source>
        <dbReference type="ARBA" id="ARBA00023163"/>
    </source>
</evidence>
<reference evidence="5 6" key="1">
    <citation type="submission" date="2020-07" db="EMBL/GenBank/DDBJ databases">
        <title>Molecular and genomic characterization of Streptococcus porcinus isolated from diseased swine in Brazil.</title>
        <authorList>
            <person name="Moreno L.Z."/>
            <person name="Matajira C.E.C."/>
            <person name="Poor A.P."/>
            <person name="Dutra M.C."/>
            <person name="Moreno A.M."/>
        </authorList>
    </citation>
    <scope>NUCLEOTIDE SEQUENCE [LARGE SCALE GENOMIC DNA]</scope>
    <source>
        <strain evidence="5 6">SP0816-2</strain>
    </source>
</reference>
<evidence type="ECO:0000313" key="6">
    <source>
        <dbReference type="Proteomes" id="UP000524462"/>
    </source>
</evidence>
<dbReference type="SMART" id="SM00530">
    <property type="entry name" value="HTH_XRE"/>
    <property type="match status" value="1"/>
</dbReference>
<keyword evidence="2" id="KW-0238">DNA-binding</keyword>
<dbReference type="AlphaFoldDB" id="A0A7V9WSJ1"/>
<feature type="domain" description="HTH cro/C1-type" evidence="4">
    <location>
        <begin position="7"/>
        <end position="61"/>
    </location>
</feature>
<dbReference type="RefSeq" id="WP_181460277.1">
    <property type="nucleotide sequence ID" value="NZ_JACEGE010000021.1"/>
</dbReference>
<dbReference type="Pfam" id="PF00717">
    <property type="entry name" value="Peptidase_S24"/>
    <property type="match status" value="1"/>
</dbReference>
<dbReference type="GO" id="GO:0003677">
    <property type="term" value="F:DNA binding"/>
    <property type="evidence" value="ECO:0007669"/>
    <property type="project" value="UniProtKB-KW"/>
</dbReference>
<evidence type="ECO:0000256" key="1">
    <source>
        <dbReference type="ARBA" id="ARBA00023015"/>
    </source>
</evidence>
<dbReference type="Gene3D" id="2.10.109.10">
    <property type="entry name" value="Umud Fragment, subunit A"/>
    <property type="match status" value="1"/>
</dbReference>
<dbReference type="InterPro" id="IPR010982">
    <property type="entry name" value="Lambda_DNA-bd_dom_sf"/>
</dbReference>
<dbReference type="PANTHER" id="PTHR40661">
    <property type="match status" value="1"/>
</dbReference>
<accession>A0A7V9WSJ1</accession>
<evidence type="ECO:0000259" key="4">
    <source>
        <dbReference type="PROSITE" id="PS50943"/>
    </source>
</evidence>
<dbReference type="InterPro" id="IPR039418">
    <property type="entry name" value="LexA-like"/>
</dbReference>
<dbReference type="CDD" id="cd06529">
    <property type="entry name" value="S24_LexA-like"/>
    <property type="match status" value="1"/>
</dbReference>
<dbReference type="Gene3D" id="1.10.260.40">
    <property type="entry name" value="lambda repressor-like DNA-binding domains"/>
    <property type="match status" value="1"/>
</dbReference>
<dbReference type="EMBL" id="JACEGE010000021">
    <property type="protein sequence ID" value="MBA2796302.1"/>
    <property type="molecule type" value="Genomic_DNA"/>
</dbReference>
<comment type="caution">
    <text evidence="5">The sequence shown here is derived from an EMBL/GenBank/DDBJ whole genome shotgun (WGS) entry which is preliminary data.</text>
</comment>
<keyword evidence="1" id="KW-0805">Transcription regulation</keyword>
<name>A0A7V9WSJ1_STRPO</name>
<dbReference type="Pfam" id="PF01381">
    <property type="entry name" value="HTH_3"/>
    <property type="match status" value="1"/>
</dbReference>
<dbReference type="PROSITE" id="PS50943">
    <property type="entry name" value="HTH_CROC1"/>
    <property type="match status" value="1"/>
</dbReference>
<proteinExistence type="predicted"/>